<dbReference type="RefSeq" id="WP_036120918.1">
    <property type="nucleotide sequence ID" value="NZ_BMET01000001.1"/>
</dbReference>
<dbReference type="EMBL" id="JPFK01000005">
    <property type="protein sequence ID" value="KFB01545.1"/>
    <property type="molecule type" value="Genomic_DNA"/>
</dbReference>
<dbReference type="Proteomes" id="UP000028521">
    <property type="component" value="Unassembled WGS sequence"/>
</dbReference>
<comment type="caution">
    <text evidence="1">The sequence shown here is derived from an EMBL/GenBank/DDBJ whole genome shotgun (WGS) entry which is preliminary data.</text>
</comment>
<dbReference type="AlphaFoldDB" id="A0A084TLF9"/>
<dbReference type="STRING" id="1197477.IA57_06870"/>
<proteinExistence type="predicted"/>
<name>A0A084TLF9_9FLAO</name>
<protein>
    <submittedName>
        <fullName evidence="1">Uncharacterized protein</fullName>
    </submittedName>
</protein>
<sequence length="83" mass="9935">MNKLYFYFLTTFLFFNSTVRNTQIEDVLDYTASDHNHFLFANKVLYYAQDNGFLKKPWLLHDLHYQMLPHVNTTLNLSLTQAQ</sequence>
<organism evidence="1 2">
    <name type="scientific">Mangrovimonas yunxiaonensis</name>
    <dbReference type="NCBI Taxonomy" id="1197477"/>
    <lineage>
        <taxon>Bacteria</taxon>
        <taxon>Pseudomonadati</taxon>
        <taxon>Bacteroidota</taxon>
        <taxon>Flavobacteriia</taxon>
        <taxon>Flavobacteriales</taxon>
        <taxon>Flavobacteriaceae</taxon>
        <taxon>Mangrovimonas</taxon>
    </lineage>
</organism>
<reference evidence="1 2" key="1">
    <citation type="journal article" date="2014" name="Genome Announc.">
        <title>Draft Genome Sequence of the Algicidal Bacterium Mangrovimonas yunxiaonensis Strain LY01.</title>
        <authorList>
            <person name="Li Y."/>
            <person name="Zhu H."/>
            <person name="Li C."/>
            <person name="Zhang H."/>
            <person name="Chen Z."/>
            <person name="Zheng W."/>
            <person name="Xu H."/>
            <person name="Zheng T."/>
        </authorList>
    </citation>
    <scope>NUCLEOTIDE SEQUENCE [LARGE SCALE GENOMIC DNA]</scope>
    <source>
        <strain evidence="1 2">LY01</strain>
    </source>
</reference>
<evidence type="ECO:0000313" key="2">
    <source>
        <dbReference type="Proteomes" id="UP000028521"/>
    </source>
</evidence>
<accession>A0A084TLF9</accession>
<evidence type="ECO:0000313" key="1">
    <source>
        <dbReference type="EMBL" id="KFB01545.1"/>
    </source>
</evidence>
<keyword evidence="2" id="KW-1185">Reference proteome</keyword>
<gene>
    <name evidence="1" type="ORF">IA57_06870</name>
</gene>
<reference evidence="2" key="2">
    <citation type="submission" date="2014-07" db="EMBL/GenBank/DDBJ databases">
        <title>Genome sequence of Mangrovimonas yunxiaonensis.</title>
        <authorList>
            <person name="Li Y."/>
            <person name="Zheng T."/>
        </authorList>
    </citation>
    <scope>NUCLEOTIDE SEQUENCE [LARGE SCALE GENOMIC DNA]</scope>
    <source>
        <strain evidence="2">LY01</strain>
    </source>
</reference>